<keyword evidence="1" id="KW-0732">Signal</keyword>
<organism evidence="2 3">
    <name type="scientific">Brevundimonas goettingensis</name>
    <dbReference type="NCBI Taxonomy" id="2774190"/>
    <lineage>
        <taxon>Bacteria</taxon>
        <taxon>Pseudomonadati</taxon>
        <taxon>Pseudomonadota</taxon>
        <taxon>Alphaproteobacteria</taxon>
        <taxon>Caulobacterales</taxon>
        <taxon>Caulobacteraceae</taxon>
        <taxon>Brevundimonas</taxon>
    </lineage>
</organism>
<accession>A0A975C589</accession>
<evidence type="ECO:0000256" key="1">
    <source>
        <dbReference type="SAM" id="SignalP"/>
    </source>
</evidence>
<keyword evidence="3" id="KW-1185">Reference proteome</keyword>
<dbReference type="KEGG" id="bgoe:IFJ75_00790"/>
<gene>
    <name evidence="2" type="ORF">IFJ75_00790</name>
</gene>
<dbReference type="AlphaFoldDB" id="A0A975C589"/>
<sequence>MQMRRGWALLAVALLAVGCHQTPVPEGNVVSDAQEPWPLPPVVFRTKMDQVELGLWIDPAIQRYPTLHDDLKSDAIARLKRFGAESITERREGEMTDRAPFDMGVSWAMAGETPRLASVEGYESQYQGGNHPNHWSHSVFWDRVQGRKIAQEALFRPGSGEALRELLCRRLLSEYQRRDAYMRGESLAEFAHFNCGWGEAELSFVLAPAAYGQKAAGVVYLLAQGQGGGYAAGAFRIFVPTAALRPLLADAYADQFSENPRRP</sequence>
<feature type="signal peptide" evidence="1">
    <location>
        <begin position="1"/>
        <end position="21"/>
    </location>
</feature>
<feature type="chain" id="PRO_5037677842" description="DUF4163 domain-containing protein" evidence="1">
    <location>
        <begin position="22"/>
        <end position="263"/>
    </location>
</feature>
<evidence type="ECO:0000313" key="3">
    <source>
        <dbReference type="Proteomes" id="UP000663918"/>
    </source>
</evidence>
<protein>
    <recommendedName>
        <fullName evidence="4">DUF4163 domain-containing protein</fullName>
    </recommendedName>
</protein>
<evidence type="ECO:0008006" key="4">
    <source>
        <dbReference type="Google" id="ProtNLM"/>
    </source>
</evidence>
<evidence type="ECO:0000313" key="2">
    <source>
        <dbReference type="EMBL" id="QTC91506.1"/>
    </source>
</evidence>
<dbReference type="EMBL" id="CP062222">
    <property type="protein sequence ID" value="QTC91506.1"/>
    <property type="molecule type" value="Genomic_DNA"/>
</dbReference>
<reference evidence="2" key="1">
    <citation type="submission" date="2020-09" db="EMBL/GenBank/DDBJ databases">
        <title>Brevundimonas sp. LVF2 isolated from a puddle in Goettingen, Germany.</title>
        <authorList>
            <person name="Friedrich I."/>
            <person name="Klassen A."/>
            <person name="Hannes N."/>
            <person name="Schneider D."/>
            <person name="Hertel R."/>
            <person name="Daniel R."/>
        </authorList>
    </citation>
    <scope>NUCLEOTIDE SEQUENCE</scope>
    <source>
        <strain evidence="2">LVF2</strain>
    </source>
</reference>
<dbReference type="RefSeq" id="WP_207870684.1">
    <property type="nucleotide sequence ID" value="NZ_CP062222.1"/>
</dbReference>
<dbReference type="PROSITE" id="PS51257">
    <property type="entry name" value="PROKAR_LIPOPROTEIN"/>
    <property type="match status" value="1"/>
</dbReference>
<proteinExistence type="predicted"/>
<name>A0A975C589_9CAUL</name>
<dbReference type="Proteomes" id="UP000663918">
    <property type="component" value="Chromosome"/>
</dbReference>